<reference evidence="2" key="2">
    <citation type="submission" date="2020-09" db="EMBL/GenBank/DDBJ databases">
        <authorList>
            <person name="Sun Q."/>
            <person name="Zhou Y."/>
        </authorList>
    </citation>
    <scope>NUCLEOTIDE SEQUENCE</scope>
    <source>
        <strain evidence="2">CGMCC 1.16012</strain>
    </source>
</reference>
<accession>A0A917AEG0</accession>
<reference evidence="2" key="1">
    <citation type="journal article" date="2014" name="Int. J. Syst. Evol. Microbiol.">
        <title>Complete genome sequence of Corynebacterium casei LMG S-19264T (=DSM 44701T), isolated from a smear-ripened cheese.</title>
        <authorList>
            <consortium name="US DOE Joint Genome Institute (JGI-PGF)"/>
            <person name="Walter F."/>
            <person name="Albersmeier A."/>
            <person name="Kalinowski J."/>
            <person name="Ruckert C."/>
        </authorList>
    </citation>
    <scope>NUCLEOTIDE SEQUENCE</scope>
    <source>
        <strain evidence="2">CGMCC 1.16012</strain>
    </source>
</reference>
<dbReference type="AlphaFoldDB" id="A0A917AEG0"/>
<evidence type="ECO:0000313" key="3">
    <source>
        <dbReference type="Proteomes" id="UP000606730"/>
    </source>
</evidence>
<keyword evidence="3" id="KW-1185">Reference proteome</keyword>
<evidence type="ECO:0000256" key="1">
    <source>
        <dbReference type="SAM" id="Phobius"/>
    </source>
</evidence>
<sequence>MIVVPTNNVIGSSTVGCANKLRAGFFFIRYAVALSFIFKWNFTITHYGKR</sequence>
<organism evidence="2 3">
    <name type="scientific">Actibacterium pelagium</name>
    <dbReference type="NCBI Taxonomy" id="2029103"/>
    <lineage>
        <taxon>Bacteria</taxon>
        <taxon>Pseudomonadati</taxon>
        <taxon>Pseudomonadota</taxon>
        <taxon>Alphaproteobacteria</taxon>
        <taxon>Rhodobacterales</taxon>
        <taxon>Roseobacteraceae</taxon>
        <taxon>Actibacterium</taxon>
    </lineage>
</organism>
<dbReference type="Proteomes" id="UP000606730">
    <property type="component" value="Unassembled WGS sequence"/>
</dbReference>
<keyword evidence="1" id="KW-0812">Transmembrane</keyword>
<dbReference type="EMBL" id="BMKN01000001">
    <property type="protein sequence ID" value="GGE42578.1"/>
    <property type="molecule type" value="Genomic_DNA"/>
</dbReference>
<gene>
    <name evidence="2" type="ORF">GCM10011517_07670</name>
</gene>
<keyword evidence="1" id="KW-0472">Membrane</keyword>
<keyword evidence="1" id="KW-1133">Transmembrane helix</keyword>
<comment type="caution">
    <text evidence="2">The sequence shown here is derived from an EMBL/GenBank/DDBJ whole genome shotgun (WGS) entry which is preliminary data.</text>
</comment>
<name>A0A917AEG0_9RHOB</name>
<proteinExistence type="predicted"/>
<protein>
    <submittedName>
        <fullName evidence="2">Uncharacterized protein</fullName>
    </submittedName>
</protein>
<evidence type="ECO:0000313" key="2">
    <source>
        <dbReference type="EMBL" id="GGE42578.1"/>
    </source>
</evidence>
<feature type="transmembrane region" description="Helical" evidence="1">
    <location>
        <begin position="23"/>
        <end position="42"/>
    </location>
</feature>